<feature type="transmembrane region" description="Helical" evidence="7">
    <location>
        <begin position="203"/>
        <end position="225"/>
    </location>
</feature>
<dbReference type="RefSeq" id="WP_075975624.1">
    <property type="nucleotide sequence ID" value="NZ_MKQR01000016.1"/>
</dbReference>
<feature type="transmembrane region" description="Helical" evidence="7">
    <location>
        <begin position="320"/>
        <end position="343"/>
    </location>
</feature>
<proteinExistence type="predicted"/>
<dbReference type="GO" id="GO:1902600">
    <property type="term" value="P:proton transmembrane transport"/>
    <property type="evidence" value="ECO:0007669"/>
    <property type="project" value="InterPro"/>
</dbReference>
<dbReference type="STRING" id="1193682.BJP25_20630"/>
<evidence type="ECO:0000313" key="9">
    <source>
        <dbReference type="EMBL" id="OLR92480.1"/>
    </source>
</evidence>
<dbReference type="GO" id="GO:0016020">
    <property type="term" value="C:membrane"/>
    <property type="evidence" value="ECO:0007669"/>
    <property type="project" value="UniProtKB-SubCell"/>
</dbReference>
<comment type="caution">
    <text evidence="9">The sequence shown here is derived from an EMBL/GenBank/DDBJ whole genome shotgun (WGS) entry which is preliminary data.</text>
</comment>
<dbReference type="Gene3D" id="1.20.1530.20">
    <property type="match status" value="1"/>
</dbReference>
<evidence type="ECO:0000256" key="4">
    <source>
        <dbReference type="ARBA" id="ARBA00022989"/>
    </source>
</evidence>
<feature type="transmembrane region" description="Helical" evidence="7">
    <location>
        <begin position="40"/>
        <end position="58"/>
    </location>
</feature>
<feature type="transmembrane region" description="Helical" evidence="7">
    <location>
        <begin position="262"/>
        <end position="281"/>
    </location>
</feature>
<feature type="domain" description="Cation/H+ exchanger transmembrane" evidence="8">
    <location>
        <begin position="19"/>
        <end position="397"/>
    </location>
</feature>
<dbReference type="GO" id="GO:0015297">
    <property type="term" value="F:antiporter activity"/>
    <property type="evidence" value="ECO:0007669"/>
    <property type="project" value="InterPro"/>
</dbReference>
<keyword evidence="2" id="KW-0813">Transport</keyword>
<evidence type="ECO:0000313" key="10">
    <source>
        <dbReference type="Proteomes" id="UP000186040"/>
    </source>
</evidence>
<evidence type="ECO:0000256" key="6">
    <source>
        <dbReference type="ARBA" id="ARBA00023136"/>
    </source>
</evidence>
<dbReference type="PANTHER" id="PTHR32468:SF0">
    <property type="entry name" value="K(+)_H(+) ANTIPORTER 1"/>
    <property type="match status" value="1"/>
</dbReference>
<name>A0A1Q9LKD3_9PSEU</name>
<dbReference type="OrthoDB" id="9793589at2"/>
<evidence type="ECO:0000259" key="8">
    <source>
        <dbReference type="Pfam" id="PF00999"/>
    </source>
</evidence>
<evidence type="ECO:0000256" key="3">
    <source>
        <dbReference type="ARBA" id="ARBA00022692"/>
    </source>
</evidence>
<feature type="transmembrane region" description="Helical" evidence="7">
    <location>
        <begin position="384"/>
        <end position="403"/>
    </location>
</feature>
<sequence>MSQIEFALKVFAALAVVLAATTACGRLVQRVGQPRVVGEMVAGVLLGPALLGAVAPGAQAALFPADVKNVLYVLSTIGLTFYMFLVGSSLDHGTTGGRQLRQAGVLAASGIIPAFTLGAGAAALFFSTLSPEGSNRWEFMLFVGGALSITAFPMLARILQENGMANTPVGGLTLVAAAIDDAVAWVVLALIIAVGSAGGLLDAVGTVVGAAVFAVLMLTVGRRLLAKLGERVERAGTMSRDVVALVLFLVLAAGWFTDYIGIFSVFGGFVTGLAMPSSAVLRRELHARLSDFNSILLLPVFFAFTGLNTSAAGFGSGGALWLPLLVITAAAVVGKYAGCAAVVRLQGHGWRHASAVGGLMNARGLMILIFINIGLAHGLVTPELFAILVVVAVVTTATAMPIYRASLRERGGVVREEVVG</sequence>
<evidence type="ECO:0000256" key="5">
    <source>
        <dbReference type="ARBA" id="ARBA00023065"/>
    </source>
</evidence>
<evidence type="ECO:0000256" key="2">
    <source>
        <dbReference type="ARBA" id="ARBA00022448"/>
    </source>
</evidence>
<dbReference type="AlphaFoldDB" id="A0A1Q9LKD3"/>
<keyword evidence="3 7" id="KW-0812">Transmembrane</keyword>
<feature type="transmembrane region" description="Helical" evidence="7">
    <location>
        <begin position="171"/>
        <end position="197"/>
    </location>
</feature>
<dbReference type="InterPro" id="IPR006153">
    <property type="entry name" value="Cation/H_exchanger_TM"/>
</dbReference>
<keyword evidence="5" id="KW-0406">Ion transport</keyword>
<keyword evidence="4 7" id="KW-1133">Transmembrane helix</keyword>
<dbReference type="InterPro" id="IPR050794">
    <property type="entry name" value="CPA2_transporter"/>
</dbReference>
<protein>
    <recommendedName>
        <fullName evidence="8">Cation/H+ exchanger transmembrane domain-containing protein</fullName>
    </recommendedName>
</protein>
<feature type="transmembrane region" description="Helical" evidence="7">
    <location>
        <begin position="139"/>
        <end position="159"/>
    </location>
</feature>
<dbReference type="PANTHER" id="PTHR32468">
    <property type="entry name" value="CATION/H + ANTIPORTER"/>
    <property type="match status" value="1"/>
</dbReference>
<keyword evidence="6 7" id="KW-0472">Membrane</keyword>
<keyword evidence="10" id="KW-1185">Reference proteome</keyword>
<feature type="transmembrane region" description="Helical" evidence="7">
    <location>
        <begin position="6"/>
        <end position="28"/>
    </location>
</feature>
<dbReference type="Pfam" id="PF00999">
    <property type="entry name" value="Na_H_Exchanger"/>
    <property type="match status" value="1"/>
</dbReference>
<feature type="transmembrane region" description="Helical" evidence="7">
    <location>
        <begin position="237"/>
        <end position="256"/>
    </location>
</feature>
<comment type="subcellular location">
    <subcellularLocation>
        <location evidence="1">Membrane</location>
        <topology evidence="1">Multi-pass membrane protein</topology>
    </subcellularLocation>
</comment>
<feature type="transmembrane region" description="Helical" evidence="7">
    <location>
        <begin position="103"/>
        <end position="127"/>
    </location>
</feature>
<dbReference type="EMBL" id="MKQR01000016">
    <property type="protein sequence ID" value="OLR92480.1"/>
    <property type="molecule type" value="Genomic_DNA"/>
</dbReference>
<evidence type="ECO:0000256" key="7">
    <source>
        <dbReference type="SAM" id="Phobius"/>
    </source>
</evidence>
<feature type="transmembrane region" description="Helical" evidence="7">
    <location>
        <begin position="70"/>
        <end position="91"/>
    </location>
</feature>
<reference evidence="9 10" key="1">
    <citation type="submission" date="2016-10" db="EMBL/GenBank/DDBJ databases">
        <title>The Draft Genome Sequence of Actinokineospora bangkokensis 44EHWT reveals the biosynthetic pathway of antifungal compounds Thailandins with unusual extender unit butylmalonyl-CoA.</title>
        <authorList>
            <person name="Greule A."/>
            <person name="Intra B."/>
            <person name="Flemming S."/>
            <person name="Rommel M.G."/>
            <person name="Panbangred W."/>
            <person name="Bechthold A."/>
        </authorList>
    </citation>
    <scope>NUCLEOTIDE SEQUENCE [LARGE SCALE GENOMIC DNA]</scope>
    <source>
        <strain evidence="9 10">44EHW</strain>
    </source>
</reference>
<feature type="transmembrane region" description="Helical" evidence="7">
    <location>
        <begin position="293"/>
        <end position="314"/>
    </location>
</feature>
<dbReference type="InterPro" id="IPR038770">
    <property type="entry name" value="Na+/solute_symporter_sf"/>
</dbReference>
<gene>
    <name evidence="9" type="ORF">BJP25_20630</name>
</gene>
<feature type="transmembrane region" description="Helical" evidence="7">
    <location>
        <begin position="355"/>
        <end position="378"/>
    </location>
</feature>
<organism evidence="9 10">
    <name type="scientific">Actinokineospora bangkokensis</name>
    <dbReference type="NCBI Taxonomy" id="1193682"/>
    <lineage>
        <taxon>Bacteria</taxon>
        <taxon>Bacillati</taxon>
        <taxon>Actinomycetota</taxon>
        <taxon>Actinomycetes</taxon>
        <taxon>Pseudonocardiales</taxon>
        <taxon>Pseudonocardiaceae</taxon>
        <taxon>Actinokineospora</taxon>
    </lineage>
</organism>
<evidence type="ECO:0000256" key="1">
    <source>
        <dbReference type="ARBA" id="ARBA00004141"/>
    </source>
</evidence>
<accession>A0A1Q9LKD3</accession>
<dbReference type="Proteomes" id="UP000186040">
    <property type="component" value="Unassembled WGS sequence"/>
</dbReference>